<protein>
    <recommendedName>
        <fullName evidence="3">DUF2946 domain-containing protein</fullName>
    </recommendedName>
</protein>
<dbReference type="EMBL" id="JAJOZR010000001">
    <property type="protein sequence ID" value="MCD7107459.1"/>
    <property type="molecule type" value="Genomic_DNA"/>
</dbReference>
<proteinExistence type="predicted"/>
<organism evidence="1 2">
    <name type="scientific">Rhizobium quercicola</name>
    <dbReference type="NCBI Taxonomy" id="2901226"/>
    <lineage>
        <taxon>Bacteria</taxon>
        <taxon>Pseudomonadati</taxon>
        <taxon>Pseudomonadota</taxon>
        <taxon>Alphaproteobacteria</taxon>
        <taxon>Hyphomicrobiales</taxon>
        <taxon>Rhizobiaceae</taxon>
        <taxon>Rhizobium/Agrobacterium group</taxon>
        <taxon>Rhizobium</taxon>
    </lineage>
</organism>
<keyword evidence="2" id="KW-1185">Reference proteome</keyword>
<dbReference type="AlphaFoldDB" id="A0A9X1NP56"/>
<sequence>MTFWRRIIADRQSGGLLGVLLALSFAIQTLVTGWSSAAMAAPDPLSVLCAADHGAHRPADDHGHRDCPCSTLCHAGVQAQTAMAPSDDAGLPIRFSIAVEARADDAVVPSAATDVRRYDAQGPPV</sequence>
<name>A0A9X1NP56_9HYPH</name>
<dbReference type="Proteomes" id="UP001139089">
    <property type="component" value="Unassembled WGS sequence"/>
</dbReference>
<reference evidence="1" key="1">
    <citation type="submission" date="2021-12" db="EMBL/GenBank/DDBJ databases">
        <authorList>
            <person name="Li Y."/>
        </authorList>
    </citation>
    <scope>NUCLEOTIDE SEQUENCE</scope>
    <source>
        <strain evidence="1">DKSPLA3</strain>
    </source>
</reference>
<gene>
    <name evidence="1" type="ORF">LRX75_00265</name>
</gene>
<evidence type="ECO:0000313" key="1">
    <source>
        <dbReference type="EMBL" id="MCD7107459.1"/>
    </source>
</evidence>
<evidence type="ECO:0000313" key="2">
    <source>
        <dbReference type="Proteomes" id="UP001139089"/>
    </source>
</evidence>
<evidence type="ECO:0008006" key="3">
    <source>
        <dbReference type="Google" id="ProtNLM"/>
    </source>
</evidence>
<dbReference type="RefSeq" id="WP_231811220.1">
    <property type="nucleotide sequence ID" value="NZ_JAJOZR010000001.1"/>
</dbReference>
<accession>A0A9X1NP56</accession>
<comment type="caution">
    <text evidence="1">The sequence shown here is derived from an EMBL/GenBank/DDBJ whole genome shotgun (WGS) entry which is preliminary data.</text>
</comment>